<dbReference type="OrthoDB" id="10262320at2759"/>
<evidence type="ECO:0000313" key="2">
    <source>
        <dbReference type="EMBL" id="KAJ8019740.1"/>
    </source>
</evidence>
<accession>A0A9Q0YE71</accession>
<name>A0A9Q0YE71_HOLLE</name>
<feature type="region of interest" description="Disordered" evidence="1">
    <location>
        <begin position="1"/>
        <end position="29"/>
    </location>
</feature>
<dbReference type="AlphaFoldDB" id="A0A9Q0YE71"/>
<evidence type="ECO:0000256" key="1">
    <source>
        <dbReference type="SAM" id="MobiDB-lite"/>
    </source>
</evidence>
<dbReference type="EMBL" id="JAIZAY010000023">
    <property type="protein sequence ID" value="KAJ8019740.1"/>
    <property type="molecule type" value="Genomic_DNA"/>
</dbReference>
<keyword evidence="3" id="KW-1185">Reference proteome</keyword>
<sequence>MRKLFQNPLESQRQPSSEDEATRQQKKRVRVSKKEIPEYRWTEEAELRLAELVKENPQLYDKKQKEWLNVAAKNSRWDRVGEQWSLLPLVPNARSTTRI</sequence>
<proteinExistence type="predicted"/>
<comment type="caution">
    <text evidence="2">The sequence shown here is derived from an EMBL/GenBank/DDBJ whole genome shotgun (WGS) entry which is preliminary data.</text>
</comment>
<protein>
    <submittedName>
        <fullName evidence="2">Uncharacterized protein</fullName>
    </submittedName>
</protein>
<evidence type="ECO:0000313" key="3">
    <source>
        <dbReference type="Proteomes" id="UP001152320"/>
    </source>
</evidence>
<organism evidence="2 3">
    <name type="scientific">Holothuria leucospilota</name>
    <name type="common">Black long sea cucumber</name>
    <name type="synonym">Mertensiothuria leucospilota</name>
    <dbReference type="NCBI Taxonomy" id="206669"/>
    <lineage>
        <taxon>Eukaryota</taxon>
        <taxon>Metazoa</taxon>
        <taxon>Echinodermata</taxon>
        <taxon>Eleutherozoa</taxon>
        <taxon>Echinozoa</taxon>
        <taxon>Holothuroidea</taxon>
        <taxon>Aspidochirotacea</taxon>
        <taxon>Aspidochirotida</taxon>
        <taxon>Holothuriidae</taxon>
        <taxon>Holothuria</taxon>
    </lineage>
</organism>
<gene>
    <name evidence="2" type="ORF">HOLleu_41445</name>
</gene>
<dbReference type="Proteomes" id="UP001152320">
    <property type="component" value="Chromosome 23"/>
</dbReference>
<reference evidence="2" key="1">
    <citation type="submission" date="2021-10" db="EMBL/GenBank/DDBJ databases">
        <title>Tropical sea cucumber genome reveals ecological adaptation and Cuvierian tubules defense mechanism.</title>
        <authorList>
            <person name="Chen T."/>
        </authorList>
    </citation>
    <scope>NUCLEOTIDE SEQUENCE</scope>
    <source>
        <strain evidence="2">Nanhai2018</strain>
        <tissue evidence="2">Muscle</tissue>
    </source>
</reference>